<proteinExistence type="predicted"/>
<comment type="caution">
    <text evidence="1">The sequence shown here is derived from an EMBL/GenBank/DDBJ whole genome shotgun (WGS) entry which is preliminary data.</text>
</comment>
<evidence type="ECO:0000313" key="2">
    <source>
        <dbReference type="Proteomes" id="UP000031552"/>
    </source>
</evidence>
<reference evidence="1" key="2">
    <citation type="submission" date="2014-09" db="EMBL/GenBank/DDBJ databases">
        <title>Criblamydia sequanensis harbors a mega-plasmid encoding arsenite resistance.</title>
        <authorList>
            <person name="Bertelli C."/>
            <person name="Goesmann A."/>
            <person name="Greub G."/>
        </authorList>
    </citation>
    <scope>NUCLEOTIDE SEQUENCE [LARGE SCALE GENOMIC DNA]</scope>
    <source>
        <strain evidence="1">CRIB-18</strain>
    </source>
</reference>
<evidence type="ECO:0000313" key="1">
    <source>
        <dbReference type="EMBL" id="CDR34990.1"/>
    </source>
</evidence>
<dbReference type="STRING" id="1437425.CSEC_2184"/>
<name>A0A090D2V9_9BACT</name>
<organism evidence="1 2">
    <name type="scientific">Candidatus Criblamydia sequanensis CRIB-18</name>
    <dbReference type="NCBI Taxonomy" id="1437425"/>
    <lineage>
        <taxon>Bacteria</taxon>
        <taxon>Pseudomonadati</taxon>
        <taxon>Chlamydiota</taxon>
        <taxon>Chlamydiia</taxon>
        <taxon>Parachlamydiales</taxon>
        <taxon>Candidatus Criblamydiaceae</taxon>
        <taxon>Candidatus Criblamydia</taxon>
    </lineage>
</organism>
<dbReference type="Proteomes" id="UP000031552">
    <property type="component" value="Unassembled WGS sequence"/>
</dbReference>
<accession>A0A090D2V9</accession>
<sequence>MQKVEHVTVVSPQPCFEREESSSGNLEGRKIEYLFKENLNNKTNDHVIFLLGLIIELGNLLKDVIERQEKESEEIKSKFAKSSLEIAKLQIKSNTLDSELETIVDILKGFNRQISHLENCADQISQDSINAINVVKTQLSILEKNLLKRVEEMESEVEYNANETSNAFDKICLIKRYIESKTGDDLSDSNNSKPNKINKFVKAAL</sequence>
<gene>
    <name evidence="1" type="ORF">CSEC_2184</name>
</gene>
<protein>
    <submittedName>
        <fullName evidence="1">Uncharacterized protein</fullName>
    </submittedName>
</protein>
<dbReference type="AlphaFoldDB" id="A0A090D2V9"/>
<keyword evidence="2" id="KW-1185">Reference proteome</keyword>
<reference evidence="1" key="1">
    <citation type="submission" date="2013-12" db="EMBL/GenBank/DDBJ databases">
        <authorList>
            <person name="Linke B."/>
        </authorList>
    </citation>
    <scope>NUCLEOTIDE SEQUENCE [LARGE SCALE GENOMIC DNA]</scope>
    <source>
        <strain evidence="1">CRIB-18</strain>
    </source>
</reference>
<dbReference type="RefSeq" id="WP_041018543.1">
    <property type="nucleotide sequence ID" value="NZ_CCEJ010000011.1"/>
</dbReference>
<dbReference type="EMBL" id="CCEJ010000011">
    <property type="protein sequence ID" value="CDR34990.1"/>
    <property type="molecule type" value="Genomic_DNA"/>
</dbReference>